<keyword evidence="8" id="KW-1185">Reference proteome</keyword>
<evidence type="ECO:0000256" key="5">
    <source>
        <dbReference type="ARBA" id="ARBA00048594"/>
    </source>
</evidence>
<sequence length="188" mass="21692">MTENHKRLIIITGAAGTGKTTVSQYLHQHFGVCRVLTHTTRPPRQNERNGKDYYFETEASFFENHFVEYVRYSGHLYGSSEEGLKRALAEHDQACLVLDTKGAESYLRRFPELMQILYLTVPDNKELRTRMQARGDSATALQQRLESKEYIRDLKLSQMLRSKVTVLINDDWAVTKTKLAQFMATITV</sequence>
<dbReference type="PROSITE" id="PS50052">
    <property type="entry name" value="GUANYLATE_KINASE_2"/>
    <property type="match status" value="1"/>
</dbReference>
<evidence type="ECO:0000313" key="8">
    <source>
        <dbReference type="Proteomes" id="UP001597267"/>
    </source>
</evidence>
<evidence type="ECO:0000259" key="6">
    <source>
        <dbReference type="PROSITE" id="PS50052"/>
    </source>
</evidence>
<evidence type="ECO:0000256" key="4">
    <source>
        <dbReference type="ARBA" id="ARBA00022777"/>
    </source>
</evidence>
<evidence type="ECO:0000256" key="1">
    <source>
        <dbReference type="ARBA" id="ARBA00003531"/>
    </source>
</evidence>
<comment type="catalytic activity">
    <reaction evidence="5">
        <text>GMP + ATP = GDP + ADP</text>
        <dbReference type="Rhea" id="RHEA:20780"/>
        <dbReference type="ChEBI" id="CHEBI:30616"/>
        <dbReference type="ChEBI" id="CHEBI:58115"/>
        <dbReference type="ChEBI" id="CHEBI:58189"/>
        <dbReference type="ChEBI" id="CHEBI:456216"/>
        <dbReference type="EC" id="2.7.4.8"/>
    </reaction>
</comment>
<dbReference type="InterPro" id="IPR027417">
    <property type="entry name" value="P-loop_NTPase"/>
</dbReference>
<name>A0ABW4J8E3_9LACO</name>
<dbReference type="SUPFAM" id="SSF52540">
    <property type="entry name" value="P-loop containing nucleoside triphosphate hydrolases"/>
    <property type="match status" value="1"/>
</dbReference>
<comment type="caution">
    <text evidence="7">The sequence shown here is derived from an EMBL/GenBank/DDBJ whole genome shotgun (WGS) entry which is preliminary data.</text>
</comment>
<dbReference type="SMART" id="SM00072">
    <property type="entry name" value="GuKc"/>
    <property type="match status" value="1"/>
</dbReference>
<accession>A0ABW4J8E3</accession>
<dbReference type="InterPro" id="IPR008144">
    <property type="entry name" value="Guanylate_kin-like_dom"/>
</dbReference>
<comment type="similarity">
    <text evidence="2">Belongs to the guanylate kinase family.</text>
</comment>
<keyword evidence="3" id="KW-0808">Transferase</keyword>
<dbReference type="Proteomes" id="UP001597267">
    <property type="component" value="Unassembled WGS sequence"/>
</dbReference>
<keyword evidence="4 7" id="KW-0418">Kinase</keyword>
<dbReference type="Pfam" id="PF00625">
    <property type="entry name" value="Guanylate_kin"/>
    <property type="match status" value="1"/>
</dbReference>
<evidence type="ECO:0000313" key="7">
    <source>
        <dbReference type="EMBL" id="MFD1671485.1"/>
    </source>
</evidence>
<dbReference type="EMBL" id="JBHTOP010000011">
    <property type="protein sequence ID" value="MFD1671485.1"/>
    <property type="molecule type" value="Genomic_DNA"/>
</dbReference>
<evidence type="ECO:0000256" key="2">
    <source>
        <dbReference type="ARBA" id="ARBA00005790"/>
    </source>
</evidence>
<proteinExistence type="inferred from homology"/>
<feature type="domain" description="Guanylate kinase-like" evidence="6">
    <location>
        <begin position="6"/>
        <end position="184"/>
    </location>
</feature>
<dbReference type="GO" id="GO:0016301">
    <property type="term" value="F:kinase activity"/>
    <property type="evidence" value="ECO:0007669"/>
    <property type="project" value="UniProtKB-KW"/>
</dbReference>
<evidence type="ECO:0000256" key="3">
    <source>
        <dbReference type="ARBA" id="ARBA00022679"/>
    </source>
</evidence>
<organism evidence="7 8">
    <name type="scientific">Agrilactobacillus yilanensis</name>
    <dbReference type="NCBI Taxonomy" id="2485997"/>
    <lineage>
        <taxon>Bacteria</taxon>
        <taxon>Bacillati</taxon>
        <taxon>Bacillota</taxon>
        <taxon>Bacilli</taxon>
        <taxon>Lactobacillales</taxon>
        <taxon>Lactobacillaceae</taxon>
        <taxon>Agrilactobacillus</taxon>
    </lineage>
</organism>
<dbReference type="Gene3D" id="3.40.50.300">
    <property type="entry name" value="P-loop containing nucleotide triphosphate hydrolases"/>
    <property type="match status" value="1"/>
</dbReference>
<dbReference type="PANTHER" id="PTHR23117">
    <property type="entry name" value="GUANYLATE KINASE-RELATED"/>
    <property type="match status" value="1"/>
</dbReference>
<reference evidence="8" key="1">
    <citation type="journal article" date="2019" name="Int. J. Syst. Evol. Microbiol.">
        <title>The Global Catalogue of Microorganisms (GCM) 10K type strain sequencing project: providing services to taxonomists for standard genome sequencing and annotation.</title>
        <authorList>
            <consortium name="The Broad Institute Genomics Platform"/>
            <consortium name="The Broad Institute Genome Sequencing Center for Infectious Disease"/>
            <person name="Wu L."/>
            <person name="Ma J."/>
        </authorList>
    </citation>
    <scope>NUCLEOTIDE SEQUENCE [LARGE SCALE GENOMIC DNA]</scope>
    <source>
        <strain evidence="8">CCM 8896</strain>
    </source>
</reference>
<comment type="function">
    <text evidence="1">Essential for recycling GMP and indirectly, cGMP.</text>
</comment>
<protein>
    <submittedName>
        <fullName evidence="7">Guanylate kinase</fullName>
    </submittedName>
</protein>
<gene>
    <name evidence="7" type="ORF">ACFQ5M_05200</name>
</gene>
<dbReference type="InterPro" id="IPR008145">
    <property type="entry name" value="GK/Ca_channel_bsu"/>
</dbReference>
<dbReference type="CDD" id="cd00071">
    <property type="entry name" value="GMPK"/>
    <property type="match status" value="1"/>
</dbReference>
<dbReference type="RefSeq" id="WP_225423709.1">
    <property type="nucleotide sequence ID" value="NZ_JBHTOP010000011.1"/>
</dbReference>
<dbReference type="PANTHER" id="PTHR23117:SF13">
    <property type="entry name" value="GUANYLATE KINASE"/>
    <property type="match status" value="1"/>
</dbReference>